<dbReference type="Proteomes" id="UP000825886">
    <property type="component" value="Chromosome"/>
</dbReference>
<dbReference type="EMBL" id="CP081864">
    <property type="protein sequence ID" value="QZN96292.1"/>
    <property type="molecule type" value="Genomic_DNA"/>
</dbReference>
<protein>
    <submittedName>
        <fullName evidence="1">Uncharacterized protein</fullName>
    </submittedName>
</protein>
<proteinExistence type="predicted"/>
<accession>A0ABX9AM88</accession>
<sequence>MAHAIDPGIRATTSTIKNLSTLCRSSEKTGKISSDITNMRNNYTSLIEKLPDSVVSNKDITTAIPNILKSLKNGDQLSLIKSNDISIFGGIARGGTPFAPAYFVGGVGALSKNHCVSFAKMDDDEVSCSFDNRLTALIALLAGTGQGLEKTLLKTSNIDYFTILPIESNIILFSQMDKSRNLTLKLDQNDISSFIEKSSIKSELIQFLDEKENNISINKKNEYTNKLSIEARALELRLQMGTGYEPGNYIVAPRSIAGIMLSGDILSIKYTNETNITPDSNEKNSKKIELQAFSPNAKLVRENKVMPIVSTQIDNNDYFLPLPIVEESHSKNIVSRQAYINKSHQLTSGRSFFDNPEKTLSDVIESLNDMDIAIEKKHDIRCLTNLEMICNKNNKVKSHLFKKKNNLIKDVLIHKDFIDSLKKTKQDLIDKERKSMGKKISYHIITDYKLTEESKRAKDNLEQEIATTKDIASQLNSGELQLLVDNLHDKVTSFKENATYLLNKIDFMSTGYFSEFSSTIPNLIFYFNDKKSISLTKHLGDITFEYNKANANHPSKIVSNLHFLD</sequence>
<reference evidence="1 2" key="1">
    <citation type="submission" date="2021-08" db="EMBL/GenBank/DDBJ databases">
        <title>Culture and genomic analysis of Symbiopectobacterium purcellii sp. nov. gen. nov., isolated from the leafhopper Empoasca decipiens.</title>
        <authorList>
            <person name="Nadal-Jimenez P."/>
            <person name="Siozios S."/>
            <person name="Halliday N."/>
            <person name="Camara M."/>
            <person name="Hurst G.D.D."/>
        </authorList>
    </citation>
    <scope>NUCLEOTIDE SEQUENCE [LARGE SCALE GENOMIC DNA]</scope>
    <source>
        <strain evidence="1 2">SyEd1</strain>
    </source>
</reference>
<evidence type="ECO:0000313" key="2">
    <source>
        <dbReference type="Proteomes" id="UP000825886"/>
    </source>
</evidence>
<evidence type="ECO:0000313" key="1">
    <source>
        <dbReference type="EMBL" id="QZN96292.1"/>
    </source>
</evidence>
<keyword evidence="2" id="KW-1185">Reference proteome</keyword>
<organism evidence="1 2">
    <name type="scientific">Symbiopectobacterium purcellii</name>
    <dbReference type="NCBI Taxonomy" id="2871826"/>
    <lineage>
        <taxon>Bacteria</taxon>
        <taxon>Pseudomonadati</taxon>
        <taxon>Pseudomonadota</taxon>
        <taxon>Gammaproteobacteria</taxon>
        <taxon>Enterobacterales</taxon>
        <taxon>Enterobacteriaceae</taxon>
    </lineage>
</organism>
<dbReference type="RefSeq" id="WP_222159345.1">
    <property type="nucleotide sequence ID" value="NZ_CP081864.1"/>
</dbReference>
<name>A0ABX9AM88_9ENTR</name>
<gene>
    <name evidence="1" type="ORF">K6K13_02125</name>
</gene>